<dbReference type="AlphaFoldDB" id="A0A3P6ELR6"/>
<organism evidence="1">
    <name type="scientific">Brassica oleracea</name>
    <name type="common">Wild cabbage</name>
    <dbReference type="NCBI Taxonomy" id="3712"/>
    <lineage>
        <taxon>Eukaryota</taxon>
        <taxon>Viridiplantae</taxon>
        <taxon>Streptophyta</taxon>
        <taxon>Embryophyta</taxon>
        <taxon>Tracheophyta</taxon>
        <taxon>Spermatophyta</taxon>
        <taxon>Magnoliopsida</taxon>
        <taxon>eudicotyledons</taxon>
        <taxon>Gunneridae</taxon>
        <taxon>Pentapetalae</taxon>
        <taxon>rosids</taxon>
        <taxon>malvids</taxon>
        <taxon>Brassicales</taxon>
        <taxon>Brassicaceae</taxon>
        <taxon>Brassiceae</taxon>
        <taxon>Brassica</taxon>
    </lineage>
</organism>
<evidence type="ECO:0000313" key="1">
    <source>
        <dbReference type="EMBL" id="VDD37091.1"/>
    </source>
</evidence>
<name>A0A3P6ELR6_BRAOL</name>
<reference evidence="1" key="1">
    <citation type="submission" date="2018-11" db="EMBL/GenBank/DDBJ databases">
        <authorList>
            <consortium name="Genoscope - CEA"/>
            <person name="William W."/>
        </authorList>
    </citation>
    <scope>NUCLEOTIDE SEQUENCE</scope>
</reference>
<accession>A0A3P6ELR6</accession>
<sequence>MLLLFSGSLFSSGYHLSVLLLPSLQRYFNFGMDLSTVTLVTIMVLQNHISCYLEKSLNWQRISRQLCVAGGQTLL</sequence>
<gene>
    <name evidence="1" type="ORF">BOLC7T42651H</name>
</gene>
<proteinExistence type="predicted"/>
<dbReference type="EMBL" id="LR031876">
    <property type="protein sequence ID" value="VDD37091.1"/>
    <property type="molecule type" value="Genomic_DNA"/>
</dbReference>
<protein>
    <submittedName>
        <fullName evidence="1">Uncharacterized protein</fullName>
    </submittedName>
</protein>